<dbReference type="Proteomes" id="UP001222118">
    <property type="component" value="Chromosome"/>
</dbReference>
<protein>
    <submittedName>
        <fullName evidence="1">Uncharacterized protein</fullName>
    </submittedName>
</protein>
<keyword evidence="2" id="KW-1185">Reference proteome</keyword>
<evidence type="ECO:0000313" key="2">
    <source>
        <dbReference type="Proteomes" id="UP001222118"/>
    </source>
</evidence>
<accession>A0ABY7YWX9</accession>
<organism evidence="1 2">
    <name type="scientific">Devosia rhodophyticola</name>
    <dbReference type="NCBI Taxonomy" id="3026423"/>
    <lineage>
        <taxon>Bacteria</taxon>
        <taxon>Pseudomonadati</taxon>
        <taxon>Pseudomonadota</taxon>
        <taxon>Alphaproteobacteria</taxon>
        <taxon>Hyphomicrobiales</taxon>
        <taxon>Devosiaceae</taxon>
        <taxon>Devosia</taxon>
    </lineage>
</organism>
<gene>
    <name evidence="1" type="ORF">PSQ90_14815</name>
</gene>
<sequence>MPRIDLEVHVLKPGTGIEPPRQMVLEDRRLIFAKLEEVYVDERTGYCADWNDARVGIDMNVPRKWSRKSAKPTSGQNAWPIQGAAGAGVELNEPLVAAKAHRNMIMNIVNQHQRVAKQIEDARVQLDKTLRDLGTLSGNIGTLTGRQAHEHFSPCIGHPIDPAHPEAIPVRPVSRWGAAMLRLSLSRTSWRGLELPT</sequence>
<dbReference type="RefSeq" id="WP_282211049.1">
    <property type="nucleotide sequence ID" value="NZ_CP118247.1"/>
</dbReference>
<reference evidence="1 2" key="1">
    <citation type="submission" date="2023-02" db="EMBL/GenBank/DDBJ databases">
        <title>Devosia chondri sp. nov., isolated from the phycosphere of marine algae.</title>
        <authorList>
            <person name="Kim J.M."/>
            <person name="Lee J.K."/>
            <person name="Choi B.J."/>
            <person name="Bayburt H."/>
            <person name="Jeon C.O."/>
        </authorList>
    </citation>
    <scope>NUCLEOTIDE SEQUENCE [LARGE SCALE GENOMIC DNA]</scope>
    <source>
        <strain evidence="1 2">G2-5</strain>
    </source>
</reference>
<dbReference type="EMBL" id="CP118247">
    <property type="protein sequence ID" value="WDR05530.1"/>
    <property type="molecule type" value="Genomic_DNA"/>
</dbReference>
<name>A0ABY7YWX9_9HYPH</name>
<proteinExistence type="predicted"/>
<evidence type="ECO:0000313" key="1">
    <source>
        <dbReference type="EMBL" id="WDR05530.1"/>
    </source>
</evidence>